<feature type="transmembrane region" description="Helical" evidence="1">
    <location>
        <begin position="80"/>
        <end position="98"/>
    </location>
</feature>
<reference evidence="2 3" key="1">
    <citation type="journal article" date="2015" name="Nat. Commun.">
        <title>Lucilia cuprina genome unlocks parasitic fly biology to underpin future interventions.</title>
        <authorList>
            <person name="Anstead C.A."/>
            <person name="Korhonen P.K."/>
            <person name="Young N.D."/>
            <person name="Hall R.S."/>
            <person name="Jex A.R."/>
            <person name="Murali S.C."/>
            <person name="Hughes D.S."/>
            <person name="Lee S.F."/>
            <person name="Perry T."/>
            <person name="Stroehlein A.J."/>
            <person name="Ansell B.R."/>
            <person name="Breugelmans B."/>
            <person name="Hofmann A."/>
            <person name="Qu J."/>
            <person name="Dugan S."/>
            <person name="Lee S.L."/>
            <person name="Chao H."/>
            <person name="Dinh H."/>
            <person name="Han Y."/>
            <person name="Doddapaneni H.V."/>
            <person name="Worley K.C."/>
            <person name="Muzny D.M."/>
            <person name="Ioannidis P."/>
            <person name="Waterhouse R.M."/>
            <person name="Zdobnov E.M."/>
            <person name="James P.J."/>
            <person name="Bagnall N.H."/>
            <person name="Kotze A.C."/>
            <person name="Gibbs R.A."/>
            <person name="Richards S."/>
            <person name="Batterham P."/>
            <person name="Gasser R.B."/>
        </authorList>
    </citation>
    <scope>NUCLEOTIDE SEQUENCE [LARGE SCALE GENOMIC DNA]</scope>
    <source>
        <strain evidence="2 3">LS</strain>
        <tissue evidence="2">Full body</tissue>
    </source>
</reference>
<accession>A0A0L0BZY1</accession>
<evidence type="ECO:0000256" key="1">
    <source>
        <dbReference type="SAM" id="Phobius"/>
    </source>
</evidence>
<comment type="caution">
    <text evidence="2">The sequence shown here is derived from an EMBL/GenBank/DDBJ whole genome shotgun (WGS) entry which is preliminary data.</text>
</comment>
<gene>
    <name evidence="2" type="ORF">FF38_05785</name>
</gene>
<name>A0A0L0BZY1_LUCCU</name>
<organism evidence="2 3">
    <name type="scientific">Lucilia cuprina</name>
    <name type="common">Green bottle fly</name>
    <name type="synonym">Australian sheep blowfly</name>
    <dbReference type="NCBI Taxonomy" id="7375"/>
    <lineage>
        <taxon>Eukaryota</taxon>
        <taxon>Metazoa</taxon>
        <taxon>Ecdysozoa</taxon>
        <taxon>Arthropoda</taxon>
        <taxon>Hexapoda</taxon>
        <taxon>Insecta</taxon>
        <taxon>Pterygota</taxon>
        <taxon>Neoptera</taxon>
        <taxon>Endopterygota</taxon>
        <taxon>Diptera</taxon>
        <taxon>Brachycera</taxon>
        <taxon>Muscomorpha</taxon>
        <taxon>Oestroidea</taxon>
        <taxon>Calliphoridae</taxon>
        <taxon>Luciliinae</taxon>
        <taxon>Lucilia</taxon>
    </lineage>
</organism>
<keyword evidence="1" id="KW-0812">Transmembrane</keyword>
<evidence type="ECO:0000313" key="2">
    <source>
        <dbReference type="EMBL" id="KNC25610.1"/>
    </source>
</evidence>
<keyword evidence="1" id="KW-1133">Transmembrane helix</keyword>
<keyword evidence="3" id="KW-1185">Reference proteome</keyword>
<proteinExistence type="predicted"/>
<keyword evidence="1" id="KW-0472">Membrane</keyword>
<protein>
    <submittedName>
        <fullName evidence="2">Uncharacterized protein</fullName>
    </submittedName>
</protein>
<dbReference type="AlphaFoldDB" id="A0A0L0BZY1"/>
<evidence type="ECO:0000313" key="3">
    <source>
        <dbReference type="Proteomes" id="UP000037069"/>
    </source>
</evidence>
<dbReference type="Proteomes" id="UP000037069">
    <property type="component" value="Unassembled WGS sequence"/>
</dbReference>
<sequence>MYNKNDNIIPYSSIFAKIRLCQLRTHDEVLMVLASPSPYIKERPEYHFIRIRIYSSILVCSVSLKTNILMSVTLYVDINFLNLSMFLFRIILLLRLAYIKKAPAKFKNIYLNETAKNGNEAEISSKKGRSSLNDLNDSTAFKAIKNFGENFFRNFHLTKFLNHHRHHGDGVVIYKIPCRSVCPTITNNQQSTKAMSENSLKVNPRLRQQNYNVIYNPHTCLLLLQIVA</sequence>
<feature type="transmembrane region" description="Helical" evidence="1">
    <location>
        <begin position="53"/>
        <end position="74"/>
    </location>
</feature>
<dbReference type="EMBL" id="JRES01001096">
    <property type="protein sequence ID" value="KNC25610.1"/>
    <property type="molecule type" value="Genomic_DNA"/>
</dbReference>